<feature type="coiled-coil region" evidence="7">
    <location>
        <begin position="1311"/>
        <end position="1361"/>
    </location>
</feature>
<keyword evidence="6 7" id="KW-0175">Coiled coil</keyword>
<name>A0AAY4A5U4_9TELE</name>
<reference evidence="11" key="3">
    <citation type="submission" date="2025-09" db="UniProtKB">
        <authorList>
            <consortium name="Ensembl"/>
        </authorList>
    </citation>
    <scope>IDENTIFICATION</scope>
</reference>
<dbReference type="Pfam" id="PF17902">
    <property type="entry name" value="SH3_10"/>
    <property type="match status" value="1"/>
</dbReference>
<dbReference type="FunFam" id="3.30.160.780:FF:000001">
    <property type="entry name" value="Plectin a"/>
    <property type="match status" value="1"/>
</dbReference>
<keyword evidence="4" id="KW-0677">Repeat</keyword>
<evidence type="ECO:0000256" key="3">
    <source>
        <dbReference type="ARBA" id="ARBA00022553"/>
    </source>
</evidence>
<feature type="domain" description="Periplakin-like plectin repeat" evidence="10">
    <location>
        <begin position="1333"/>
        <end position="1481"/>
    </location>
</feature>
<dbReference type="GO" id="GO:0045296">
    <property type="term" value="F:cadherin binding"/>
    <property type="evidence" value="ECO:0007669"/>
    <property type="project" value="TreeGrafter"/>
</dbReference>
<keyword evidence="12" id="KW-1185">Reference proteome</keyword>
<dbReference type="SUPFAM" id="SSF75399">
    <property type="entry name" value="Plakin repeat"/>
    <property type="match status" value="2"/>
</dbReference>
<keyword evidence="3" id="KW-0597">Phosphoprotein</keyword>
<dbReference type="InterPro" id="IPR058847">
    <property type="entry name" value="Plectin_PPL"/>
</dbReference>
<dbReference type="InterPro" id="IPR043197">
    <property type="entry name" value="Plakin"/>
</dbReference>
<feature type="coiled-coil region" evidence="7">
    <location>
        <begin position="816"/>
        <end position="843"/>
    </location>
</feature>
<dbReference type="GO" id="GO:0070161">
    <property type="term" value="C:anchoring junction"/>
    <property type="evidence" value="ECO:0007669"/>
    <property type="project" value="UniProtKB-SubCell"/>
</dbReference>
<dbReference type="Pfam" id="PF00681">
    <property type="entry name" value="Plectin"/>
    <property type="match status" value="3"/>
</dbReference>
<evidence type="ECO:0000259" key="9">
    <source>
        <dbReference type="Pfam" id="PF23160"/>
    </source>
</evidence>
<sequence>MFKKKDSTLKDTGKAKSQVNNLALVIARMQKNADQVEKDVLRAEELLLVDAENEKSSKPFQHQKDVSDSLAEAEGLLKDLFLDVDRAKKMGHPQAGEIENDVSHLHERWLKDCTVYRDVYEPVNEVELLPRIDWAQALNQKQRQLNTEEFGPTLADVEKQIAAHNILHKEIEAYNSQMSPGTTSSKKQYTNLLDNSKWRRHYLNSLYEYMQGCKKEMTYLQGEEGKILKQDWSDLMVDPMDVRRQYEIFKNNNLLSHETEVNKLQDDGEHLLELKHPANRTIQAQRDAVRKEWEKFLNLCICQETHLDNVQEFKKYQHDAESLSESLSKLGSGLEPKALKGKTNTEILLQLESEEKTVQQNEQLLADLRKRSTTISPLKLRRSLPSQQKGVESLCDWSTPKASLARGEPFTLKSNGNNESWEVQSRDGSIKTFPGVCFSIPPPDPEAIDKVDLLGSELAELKNKRAALLASLKNQPSEVSRPQQVVLICRHFFSSSAKVSSAPVDPKATELTGRLDKLDKDLAQAEQGILNRLRTPLDRSNSAQDLAGRLKDQEKAAEALQALKQQKESSDRDLSTLSKGALSTPLSEKLNAVKNKQDCINSLNDLYTEKARSSLNLENQIKKVDGVLSNFEKQLSKDGTVSDAPKATQIRLQEIQVFHPQNVILSKDLETTEKLCSSLQQGYQEFCPDIGRQRAEATKLQSRYANVGSQVQEREKLLQEAAIKNQDFQNVSQSLSSFLDNLPNNKISPTDNLAQINAKQASQEVSISMVTFKCSVCSGIIHLETTRNTVNSAKPKDNEEKVNVVTQQQVQQQQSQQKSQDEVSVLQEELQAETAKRSATESELGTFKTRLLALKNRRGVERLEEKEVLQYYRDPKMVSDLEDLQNTLHKEALKRAGTQSEIELLNKKITSLERDFKNTQPKLVTREVTETERDPQLDVEATKLKEEIKKMKTDVRDKDGEMQQMKTEVVLLEQKKPSIKQRVVQKEVVKIEKDPEMLKAVRKTETDLTDEGERCRSLNSQIFQTRSQINILERLIPTLEPKVVTKELKRVERDPEAIKESQQLRSVLEEERSENVLLGKEVNDLQVRHSLLEKIKPKMETKEIINEIYRISPEQEKELAHLKREIQDSRTKYSNLEQEIRLVKVSLDDVKAQKPQVEWKEVIQDVVKEERSPENAREIQRLSDQVTILRTTYKNSQDQLSRLIKERDEWKAEKSKVETKIVSKEVVNYVNDPLLEKEADRLRREVREETQRRRTTEELVFDLQNKYIQLERQKPEEKVVIQEVVNLQKDPQQKMEHERLERKVDDEISSRRQMDLDVQQLRAQMEDKQRTIKLSDEPQKRVQAETELRLMKERIYELETAPPPIEENIVMEEVLKVERDPKLDKLTIGLRGEMDTESNNIIRLQRDIRNLTTQIEILQREKSGEKTIYKEVIRVEKDRVLETERYHLRDQVLQETHARRDLEDEIRKQEEKLNRLQSKKASTSQEEVSLIQMRDALQREKENLQRELRTLESEKQDISVSFQQQARLMSERTQVSRQKGIKMESDIQHLERDILDEKDKIYKCESTIRELQNSLKKENSAEMQTKETNVSTRITILDPETGKDMSPYQAFTQGLIDRVQYLHLQDLECDWEELTAKGPEGEVSVLQDRKSGKQYSIKNAVKEGKVTPYQMQQYRDGKMSISEFALLVAGDTKTTAAISPAARMYSNSAKDNDGEYPIAGIYDSSTNSCLNVRAAAGCKLVDTTTAQKLLEAQAATGGIIDLNTKERYSVHKAAELGLIDSSQLQRLLNAQKAFTGVEDPITRERLCVGVAVQKGWMPKDTAMRYMEAQFLTGGLVDPNRSGRIDIVEAVSSKMIDGTMQRELQVEGNYPKELTDPVTKERISYKQAMARSKIDPQSGLLMLPASSKDSGPTYYSHRIGY</sequence>
<feature type="domain" description="Periplakin/Envoplakin N-terminal" evidence="9">
    <location>
        <begin position="29"/>
        <end position="121"/>
    </location>
</feature>
<feature type="coiled-coil region" evidence="7">
    <location>
        <begin position="508"/>
        <end position="573"/>
    </location>
</feature>
<evidence type="ECO:0000256" key="6">
    <source>
        <dbReference type="ARBA" id="ARBA00023054"/>
    </source>
</evidence>
<reference evidence="11 12" key="1">
    <citation type="submission" date="2020-06" db="EMBL/GenBank/DDBJ databases">
        <authorList>
            <consortium name="Wellcome Sanger Institute Data Sharing"/>
        </authorList>
    </citation>
    <scope>NUCLEOTIDE SEQUENCE [LARGE SCALE GENOMIC DNA]</scope>
</reference>
<feature type="coiled-coil region" evidence="7">
    <location>
        <begin position="1394"/>
        <end position="1421"/>
    </location>
</feature>
<dbReference type="GO" id="GO:0005198">
    <property type="term" value="F:structural molecule activity"/>
    <property type="evidence" value="ECO:0007669"/>
    <property type="project" value="TreeGrafter"/>
</dbReference>
<dbReference type="GO" id="GO:0005737">
    <property type="term" value="C:cytoplasm"/>
    <property type="evidence" value="ECO:0007669"/>
    <property type="project" value="TreeGrafter"/>
</dbReference>
<evidence type="ECO:0000256" key="1">
    <source>
        <dbReference type="ARBA" id="ARBA00004282"/>
    </source>
</evidence>
<dbReference type="Gene3D" id="1.20.58.60">
    <property type="match status" value="4"/>
</dbReference>
<comment type="subcellular location">
    <subcellularLocation>
        <location evidence="1">Cell junction</location>
    </subcellularLocation>
</comment>
<evidence type="ECO:0000256" key="4">
    <source>
        <dbReference type="ARBA" id="ARBA00022737"/>
    </source>
</evidence>
<comment type="similarity">
    <text evidence="2">Belongs to the plakin or cytolinker family.</text>
</comment>
<feature type="domain" description="Periplakin-like plectin repeat" evidence="10">
    <location>
        <begin position="1113"/>
        <end position="1277"/>
    </location>
</feature>
<dbReference type="Pfam" id="PF26346">
    <property type="entry name" value="Plectin_PPL"/>
    <property type="match status" value="3"/>
</dbReference>
<dbReference type="InterPro" id="IPR041615">
    <property type="entry name" value="Desmoplakin_SH3"/>
</dbReference>
<dbReference type="FunFam" id="1.20.58.60:FF:000178">
    <property type="entry name" value="Envoplakin a"/>
    <property type="match status" value="1"/>
</dbReference>
<evidence type="ECO:0000256" key="7">
    <source>
        <dbReference type="SAM" id="Coils"/>
    </source>
</evidence>
<dbReference type="FunFam" id="3.90.1290.10:FF:000010">
    <property type="entry name" value="Envoplakin a"/>
    <property type="match status" value="1"/>
</dbReference>
<evidence type="ECO:0000256" key="2">
    <source>
        <dbReference type="ARBA" id="ARBA00009109"/>
    </source>
</evidence>
<evidence type="ECO:0008006" key="13">
    <source>
        <dbReference type="Google" id="ProtNLM"/>
    </source>
</evidence>
<feature type="coiled-coil region" evidence="7">
    <location>
        <begin position="1452"/>
        <end position="1521"/>
    </location>
</feature>
<feature type="coiled-coil region" evidence="7">
    <location>
        <begin position="19"/>
        <end position="46"/>
    </location>
</feature>
<dbReference type="SUPFAM" id="SSF46966">
    <property type="entry name" value="Spectrin repeat"/>
    <property type="match status" value="3"/>
</dbReference>
<keyword evidence="5" id="KW-0965">Cell junction</keyword>
<gene>
    <name evidence="11" type="primary">evpla</name>
</gene>
<feature type="domain" description="Periplakin-like plectin repeat" evidence="10">
    <location>
        <begin position="875"/>
        <end position="1038"/>
    </location>
</feature>
<feature type="coiled-coil region" evidence="7">
    <location>
        <begin position="1112"/>
        <end position="1153"/>
    </location>
</feature>
<evidence type="ECO:0000313" key="12">
    <source>
        <dbReference type="Proteomes" id="UP000694580"/>
    </source>
</evidence>
<dbReference type="SMART" id="SM00250">
    <property type="entry name" value="PLEC"/>
    <property type="match status" value="7"/>
</dbReference>
<evidence type="ECO:0000259" key="10">
    <source>
        <dbReference type="Pfam" id="PF26346"/>
    </source>
</evidence>
<feature type="coiled-coil region" evidence="7">
    <location>
        <begin position="1179"/>
        <end position="1273"/>
    </location>
</feature>
<dbReference type="InterPro" id="IPR055419">
    <property type="entry name" value="Spectrin_PEPL/EVPL"/>
</dbReference>
<dbReference type="InterPro" id="IPR018159">
    <property type="entry name" value="Spectrin/alpha-actinin"/>
</dbReference>
<dbReference type="GO" id="GO:0016020">
    <property type="term" value="C:membrane"/>
    <property type="evidence" value="ECO:0007669"/>
    <property type="project" value="TreeGrafter"/>
</dbReference>
<organism evidence="11 12">
    <name type="scientific">Denticeps clupeoides</name>
    <name type="common">denticle herring</name>
    <dbReference type="NCBI Taxonomy" id="299321"/>
    <lineage>
        <taxon>Eukaryota</taxon>
        <taxon>Metazoa</taxon>
        <taxon>Chordata</taxon>
        <taxon>Craniata</taxon>
        <taxon>Vertebrata</taxon>
        <taxon>Euteleostomi</taxon>
        <taxon>Actinopterygii</taxon>
        <taxon>Neopterygii</taxon>
        <taxon>Teleostei</taxon>
        <taxon>Clupei</taxon>
        <taxon>Clupeiformes</taxon>
        <taxon>Denticipitoidei</taxon>
        <taxon>Denticipitidae</taxon>
        <taxon>Denticeps</taxon>
    </lineage>
</organism>
<evidence type="ECO:0000259" key="8">
    <source>
        <dbReference type="Pfam" id="PF17902"/>
    </source>
</evidence>
<dbReference type="SMART" id="SM00150">
    <property type="entry name" value="SPEC"/>
    <property type="match status" value="2"/>
</dbReference>
<dbReference type="Gene3D" id="3.90.1290.10">
    <property type="entry name" value="Plakin repeat"/>
    <property type="match status" value="1"/>
</dbReference>
<proteinExistence type="inferred from homology"/>
<dbReference type="PANTHER" id="PTHR23169:SF7">
    <property type="entry name" value="ENVOPLAKIN"/>
    <property type="match status" value="1"/>
</dbReference>
<dbReference type="Pfam" id="PF23160">
    <property type="entry name" value="Spectrin_1st_PEPL"/>
    <property type="match status" value="1"/>
</dbReference>
<dbReference type="GO" id="GO:0045104">
    <property type="term" value="P:intermediate filament cytoskeleton organization"/>
    <property type="evidence" value="ECO:0007669"/>
    <property type="project" value="InterPro"/>
</dbReference>
<dbReference type="InterPro" id="IPR035915">
    <property type="entry name" value="Plakin_repeat_sf"/>
</dbReference>
<feature type="domain" description="Desmoplakin SH3" evidence="8">
    <location>
        <begin position="377"/>
        <end position="441"/>
    </location>
</feature>
<accession>A0AAY4A5U4</accession>
<reference evidence="11" key="2">
    <citation type="submission" date="2025-08" db="UniProtKB">
        <authorList>
            <consortium name="Ensembl"/>
        </authorList>
    </citation>
    <scope>IDENTIFICATION</scope>
</reference>
<dbReference type="Proteomes" id="UP000694580">
    <property type="component" value="Chromosome 3"/>
</dbReference>
<dbReference type="GO" id="GO:0005882">
    <property type="term" value="C:intermediate filament"/>
    <property type="evidence" value="ECO:0007669"/>
    <property type="project" value="TreeGrafter"/>
</dbReference>
<dbReference type="Ensembl" id="ENSDCDT00010004328.1">
    <property type="protein sequence ID" value="ENSDCDP00010004174.1"/>
    <property type="gene ID" value="ENSDCDG00010001857.1"/>
</dbReference>
<dbReference type="Gene3D" id="2.30.30.40">
    <property type="entry name" value="SH3 Domains"/>
    <property type="match status" value="1"/>
</dbReference>
<evidence type="ECO:0000256" key="5">
    <source>
        <dbReference type="ARBA" id="ARBA00022949"/>
    </source>
</evidence>
<protein>
    <recommendedName>
        <fullName evidence="13">Envoplakin</fullName>
    </recommendedName>
</protein>
<dbReference type="GO" id="GO:0042060">
    <property type="term" value="P:wound healing"/>
    <property type="evidence" value="ECO:0007669"/>
    <property type="project" value="TreeGrafter"/>
</dbReference>
<dbReference type="GeneTree" id="ENSGT00940000153578"/>
<feature type="coiled-coil region" evidence="7">
    <location>
        <begin position="941"/>
        <end position="975"/>
    </location>
</feature>
<dbReference type="PANTHER" id="PTHR23169">
    <property type="entry name" value="ENVOPLAKIN"/>
    <property type="match status" value="1"/>
</dbReference>
<dbReference type="Gene3D" id="3.30.160.780">
    <property type="match status" value="1"/>
</dbReference>
<evidence type="ECO:0000313" key="11">
    <source>
        <dbReference type="Ensembl" id="ENSDCDP00010004174.1"/>
    </source>
</evidence>
<dbReference type="InterPro" id="IPR001101">
    <property type="entry name" value="Plectin_repeat"/>
</dbReference>